<dbReference type="Gene3D" id="2.60.40.10">
    <property type="entry name" value="Immunoglobulins"/>
    <property type="match status" value="1"/>
</dbReference>
<sequence>MTGTAEKLRALFLAALMVVSVFGATVAFTGAAAATAANLTVDKNPAQSSNSVTVTADAQTPGNDLTFAIDSDQSNSIESGEHIATVTTDANGDASTTFTVSNYISNGEGDYTIHVIEEGNGDGNDDTSYAVSDPSTFYDTSATLTVDDTAPTITSSTTADSDNNGKIDAIDLTFSEDVENVNAGDYSVNGYTIDSVDDAGDQDASTYTLNLVESGSLDTGVTPEVSYTQGTTADLAGNLLANGAKSTPADGANPVVNTVTVTPDPVTDSDTGSSVSVEITFSESMSSVDTVTLNNLQQGSVTVSQDSLDSDTWTGTSATINDNNEDVTGTVDLAGASDGSNALSGDTSFEFTVDTKSPSVSTNFPSDGVIGGTVDVTGLFSDSAADATTTYEYSTDGGQSYTKISSPKQWDSTAVADGDITLKATETDDVDNSDTASGTITVDNTAPADVSVDSPTSLVVTKSTETVDVTYSYTETNPSSATIKLVNSSTGDTLTFNVDDSGYAGDNSDNTRTLDLDTADGTTDGNNAGGALVDGQNYTVELSLTDAGDNGGSASSPANIVSVDDSSPSSGSVTPGSDVTISDPTTETLQVGYAYTENYPDLAQIKLVDTDDGGTYTWDIQDNEYVDDGSTKTVTLDLTDFDSNSKGADDTQVEDSTYQIQVVAEDQAGNSDTFTTSSDNVQVDSTAPAFSGDSLDTSSTTPTFTIDINDDPAGSAVAGDTTGVDSASITLTATVDDGKDTEKVLLDGVTTDHAGVSWDANANTLSVDPASAGISYTEDSDIRFDVSADDTAGNSGSTNVEYTIRSATPSMTTEADAGDDTVTVTFSEPVSAADGTLSADDFSYQDVNNGGATAIDEVVSTTPALDEDGDNIANDGIKKATLRLDDDIVSNDLDADLVGARENAIEDFDDSGTYVGTAGVVVQDTTSPSTPTVSDNVINSNNAGSYTVTVNLGVTEPGSVKVTLNDPGSSDTRTKSATVAAGQSSVDVGTFDTSTFADGQVTVDVTRTDAGGNTASNSVTETKDTDVPSITAAEADAGTDFVYVKFDEDVTNTLGSDFGVTDADGNTITVDNVYEIDNGDTVTYRLTVGSDLTAADIGDATVSAPGVTDNAGNSVDNTVTVEDDDTIQFTGVEAEANSTTVTVDFDEAAYANADATGDLTASNFAYTDANSGGASAIVSVDHTAGDTTATITLDADVASGDLGSDEIGVSADAVYDSEGNGVAETSYVLGDSVAPSVTMTVERGDSDSVLDITVDSSEQLDSLSVDITTDETTAPAGVFPSLTDESDTTLTLAENFSATQNEDGSFTYTGTYDAPRDGQYDLFATGSDAAGNTGSDFVNNEEVDESAPQITDAYITDADGGSTTIAVAFDEPVDATGTVDFTVGGSDATIVSETDGDNVVEISAPANFQTGDSPEVSYDSGVLVEAAGSDSSEGTAAVHTLKLDLSAGQNFVSIPAASGTLSASTLVDEIGADKVDNIMTYDQGTWKTYNPDKSDSKQDFSEIEGGQGYIVTLNSGAVADVNVNNVATGGSAAEATPGQQSLTEGWNLVGHWQEGAQPHGTALGTVNSVSGATPIYGQQGTGFQYQTVTGDFEPGNAYWVFVENDEVYTEAQYGS</sequence>
<dbReference type="Proteomes" id="UP001166304">
    <property type="component" value="Unassembled WGS sequence"/>
</dbReference>
<accession>A0AA41KFV7</accession>
<proteinExistence type="predicted"/>
<feature type="region of interest" description="Disordered" evidence="1">
    <location>
        <begin position="544"/>
        <end position="583"/>
    </location>
</feature>
<dbReference type="NCBIfam" id="TIGR04207">
    <property type="entry name" value="halo_sig_pep"/>
    <property type="match status" value="1"/>
</dbReference>
<name>A0AA41KFV7_9EURY</name>
<protein>
    <submittedName>
        <fullName evidence="2">Surface glycoprotein</fullName>
    </submittedName>
</protein>
<evidence type="ECO:0000313" key="2">
    <source>
        <dbReference type="EMBL" id="MBV0902412.1"/>
    </source>
</evidence>
<feature type="compositionally biased region" description="Low complexity" evidence="1">
    <location>
        <begin position="561"/>
        <end position="580"/>
    </location>
</feature>
<keyword evidence="3" id="KW-1185">Reference proteome</keyword>
<organism evidence="2 3">
    <name type="scientific">Haloarcula salina</name>
    <dbReference type="NCBI Taxonomy" id="1429914"/>
    <lineage>
        <taxon>Archaea</taxon>
        <taxon>Methanobacteriati</taxon>
        <taxon>Methanobacteriota</taxon>
        <taxon>Stenosarchaea group</taxon>
        <taxon>Halobacteria</taxon>
        <taxon>Halobacteriales</taxon>
        <taxon>Haloarculaceae</taxon>
        <taxon>Haloarcula</taxon>
    </lineage>
</organism>
<dbReference type="InterPro" id="IPR026452">
    <property type="entry name" value="Surf_glycop_sig_pep"/>
</dbReference>
<reference evidence="2" key="1">
    <citation type="submission" date="2021-06" db="EMBL/GenBank/DDBJ databases">
        <title>New haloarchaea isolates fom saline soil.</title>
        <authorList>
            <person name="Duran-Viseras A."/>
            <person name="Sanchez-Porro C.S."/>
            <person name="Ventosa A."/>
        </authorList>
    </citation>
    <scope>NUCLEOTIDE SEQUENCE</scope>
    <source>
        <strain evidence="2">JCM 18369</strain>
    </source>
</reference>
<comment type="caution">
    <text evidence="2">The sequence shown here is derived from an EMBL/GenBank/DDBJ whole genome shotgun (WGS) entry which is preliminary data.</text>
</comment>
<dbReference type="EMBL" id="JAHQXE010000003">
    <property type="protein sequence ID" value="MBV0902412.1"/>
    <property type="molecule type" value="Genomic_DNA"/>
</dbReference>
<gene>
    <name evidence="2" type="ORF">KTS37_11495</name>
</gene>
<dbReference type="InterPro" id="IPR013783">
    <property type="entry name" value="Ig-like_fold"/>
</dbReference>
<evidence type="ECO:0000313" key="3">
    <source>
        <dbReference type="Proteomes" id="UP001166304"/>
    </source>
</evidence>
<evidence type="ECO:0000256" key="1">
    <source>
        <dbReference type="SAM" id="MobiDB-lite"/>
    </source>
</evidence>